<evidence type="ECO:0000256" key="1">
    <source>
        <dbReference type="SAM" id="MobiDB-lite"/>
    </source>
</evidence>
<keyword evidence="4" id="KW-1185">Reference proteome</keyword>
<proteinExistence type="predicted"/>
<organism evidence="3 4">
    <name type="scientific">Rhizophlyctis rosea</name>
    <dbReference type="NCBI Taxonomy" id="64517"/>
    <lineage>
        <taxon>Eukaryota</taxon>
        <taxon>Fungi</taxon>
        <taxon>Fungi incertae sedis</taxon>
        <taxon>Chytridiomycota</taxon>
        <taxon>Chytridiomycota incertae sedis</taxon>
        <taxon>Chytridiomycetes</taxon>
        <taxon>Rhizophlyctidales</taxon>
        <taxon>Rhizophlyctidaceae</taxon>
        <taxon>Rhizophlyctis</taxon>
    </lineage>
</organism>
<gene>
    <name evidence="3" type="ORF">HK097_004420</name>
</gene>
<dbReference type="AlphaFoldDB" id="A0AAD5SFL2"/>
<dbReference type="Proteomes" id="UP001212841">
    <property type="component" value="Unassembled WGS sequence"/>
</dbReference>
<comment type="caution">
    <text evidence="3">The sequence shown here is derived from an EMBL/GenBank/DDBJ whole genome shotgun (WGS) entry which is preliminary data.</text>
</comment>
<evidence type="ECO:0000313" key="4">
    <source>
        <dbReference type="Proteomes" id="UP001212841"/>
    </source>
</evidence>
<accession>A0AAD5SFL2</accession>
<reference evidence="3" key="1">
    <citation type="submission" date="2020-05" db="EMBL/GenBank/DDBJ databases">
        <title>Phylogenomic resolution of chytrid fungi.</title>
        <authorList>
            <person name="Stajich J.E."/>
            <person name="Amses K."/>
            <person name="Simmons R."/>
            <person name="Seto K."/>
            <person name="Myers J."/>
            <person name="Bonds A."/>
            <person name="Quandt C.A."/>
            <person name="Barry K."/>
            <person name="Liu P."/>
            <person name="Grigoriev I."/>
            <person name="Longcore J.E."/>
            <person name="James T.Y."/>
        </authorList>
    </citation>
    <scope>NUCLEOTIDE SEQUENCE</scope>
    <source>
        <strain evidence="3">JEL0318</strain>
    </source>
</reference>
<evidence type="ECO:0000259" key="2">
    <source>
        <dbReference type="Pfam" id="PF12898"/>
    </source>
</evidence>
<feature type="domain" description="Stc1" evidence="2">
    <location>
        <begin position="20"/>
        <end position="114"/>
    </location>
</feature>
<evidence type="ECO:0000313" key="3">
    <source>
        <dbReference type="EMBL" id="KAJ3053370.1"/>
    </source>
</evidence>
<protein>
    <recommendedName>
        <fullName evidence="2">Stc1 domain-containing protein</fullName>
    </recommendedName>
</protein>
<feature type="compositionally biased region" description="Low complexity" evidence="1">
    <location>
        <begin position="163"/>
        <end position="172"/>
    </location>
</feature>
<dbReference type="InterPro" id="IPR024630">
    <property type="entry name" value="Stc1"/>
</dbReference>
<dbReference type="EMBL" id="JADGJD010000213">
    <property type="protein sequence ID" value="KAJ3053370.1"/>
    <property type="molecule type" value="Genomic_DNA"/>
</dbReference>
<dbReference type="Pfam" id="PF12898">
    <property type="entry name" value="Stc1"/>
    <property type="match status" value="1"/>
</dbReference>
<sequence length="172" mass="19015">MPNNGWKYNSAAGANRQINQQDLPLTAFSTTQLDKVTDYYQSLHKMKSGGGHEGKAKGMTQGKTVHATCIQCTPKQVNVIICNVCNKEQPLANYSKAQRRMAAKDNGARCLKCVKLRDDLDWAEDDGPGTLRADLEAMEKGQEADDDGYNFSGQGESSRVPKKQPQFFLPPF</sequence>
<feature type="region of interest" description="Disordered" evidence="1">
    <location>
        <begin position="139"/>
        <end position="172"/>
    </location>
</feature>
<name>A0AAD5SFL2_9FUNG</name>